<dbReference type="Gene3D" id="1.10.1660.10">
    <property type="match status" value="1"/>
</dbReference>
<feature type="domain" description="HTH merR-type" evidence="2">
    <location>
        <begin position="11"/>
        <end position="81"/>
    </location>
</feature>
<dbReference type="InterPro" id="IPR047057">
    <property type="entry name" value="MerR_fam"/>
</dbReference>
<dbReference type="Proteomes" id="UP000250918">
    <property type="component" value="Unassembled WGS sequence"/>
</dbReference>
<comment type="caution">
    <text evidence="3">The sequence shown here is derived from an EMBL/GenBank/DDBJ whole genome shotgun (WGS) entry which is preliminary data.</text>
</comment>
<accession>A0A855X641</accession>
<dbReference type="PANTHER" id="PTHR30204">
    <property type="entry name" value="REDOX-CYCLING DRUG-SENSING TRANSCRIPTIONAL ACTIVATOR SOXR"/>
    <property type="match status" value="1"/>
</dbReference>
<evidence type="ECO:0000256" key="1">
    <source>
        <dbReference type="ARBA" id="ARBA00023125"/>
    </source>
</evidence>
<reference evidence="3 4" key="1">
    <citation type="journal article" date="2018" name="ISME J.">
        <title>A methanotrophic archaeon couples anaerobic oxidation of methane to Fe(III) reduction.</title>
        <authorList>
            <person name="Cai C."/>
            <person name="Leu A.O."/>
            <person name="Xie G.J."/>
            <person name="Guo J."/>
            <person name="Feng Y."/>
            <person name="Zhao J.X."/>
            <person name="Tyson G.W."/>
            <person name="Yuan Z."/>
            <person name="Hu S."/>
        </authorList>
    </citation>
    <scope>NUCLEOTIDE SEQUENCE [LARGE SCALE GENOMIC DNA]</scope>
    <source>
        <strain evidence="3">FeB_12</strain>
    </source>
</reference>
<dbReference type="InterPro" id="IPR009061">
    <property type="entry name" value="DNA-bd_dom_put_sf"/>
</dbReference>
<dbReference type="GO" id="GO:0003677">
    <property type="term" value="F:DNA binding"/>
    <property type="evidence" value="ECO:0007669"/>
    <property type="project" value="UniProtKB-KW"/>
</dbReference>
<dbReference type="InterPro" id="IPR000551">
    <property type="entry name" value="MerR-type_HTH_dom"/>
</dbReference>
<dbReference type="GO" id="GO:0003700">
    <property type="term" value="F:DNA-binding transcription factor activity"/>
    <property type="evidence" value="ECO:0007669"/>
    <property type="project" value="InterPro"/>
</dbReference>
<sequence length="116" mass="13495">MNKQVAEGKLYYSISEVSRMTGLEPYVLRYWEKEFPQLRPRKNRGGNRLYTAKDIEVVNQIIYLRTREKLTIAGARTKLMLKHGAEERVSIQSKAHTRTVIGKIKKDLQDLLALFS</sequence>
<dbReference type="SMART" id="SM00422">
    <property type="entry name" value="HTH_MERR"/>
    <property type="match status" value="1"/>
</dbReference>
<dbReference type="Pfam" id="PF13411">
    <property type="entry name" value="MerR_1"/>
    <property type="match status" value="1"/>
</dbReference>
<keyword evidence="1" id="KW-0238">DNA-binding</keyword>
<dbReference type="EMBL" id="PQAP01000080">
    <property type="protein sequence ID" value="PWB72588.1"/>
    <property type="molecule type" value="Genomic_DNA"/>
</dbReference>
<proteinExistence type="predicted"/>
<evidence type="ECO:0000259" key="2">
    <source>
        <dbReference type="PROSITE" id="PS50937"/>
    </source>
</evidence>
<organism evidence="3 4">
    <name type="scientific">candidate division GN15 bacterium</name>
    <dbReference type="NCBI Taxonomy" id="2072418"/>
    <lineage>
        <taxon>Bacteria</taxon>
        <taxon>candidate division GN15</taxon>
    </lineage>
</organism>
<protein>
    <submittedName>
        <fullName evidence="3">MerR family transcriptional regulator</fullName>
    </submittedName>
</protein>
<dbReference type="CDD" id="cd04765">
    <property type="entry name" value="HTH_MlrA-like_sg2"/>
    <property type="match status" value="1"/>
</dbReference>
<dbReference type="PANTHER" id="PTHR30204:SF15">
    <property type="entry name" value="BLL5018 PROTEIN"/>
    <property type="match status" value="1"/>
</dbReference>
<dbReference type="PROSITE" id="PS50937">
    <property type="entry name" value="HTH_MERR_2"/>
    <property type="match status" value="1"/>
</dbReference>
<name>A0A855X641_9BACT</name>
<dbReference type="SUPFAM" id="SSF46955">
    <property type="entry name" value="Putative DNA-binding domain"/>
    <property type="match status" value="1"/>
</dbReference>
<gene>
    <name evidence="3" type="ORF">C3F09_06370</name>
</gene>
<dbReference type="AlphaFoldDB" id="A0A855X641"/>
<evidence type="ECO:0000313" key="4">
    <source>
        <dbReference type="Proteomes" id="UP000250918"/>
    </source>
</evidence>
<evidence type="ECO:0000313" key="3">
    <source>
        <dbReference type="EMBL" id="PWB72588.1"/>
    </source>
</evidence>